<organism evidence="1 2">
    <name type="scientific">Kibdelosporangium lantanae</name>
    <dbReference type="NCBI Taxonomy" id="1497396"/>
    <lineage>
        <taxon>Bacteria</taxon>
        <taxon>Bacillati</taxon>
        <taxon>Actinomycetota</taxon>
        <taxon>Actinomycetes</taxon>
        <taxon>Pseudonocardiales</taxon>
        <taxon>Pseudonocardiaceae</taxon>
        <taxon>Kibdelosporangium</taxon>
    </lineage>
</organism>
<accession>A0ABW3MK95</accession>
<protein>
    <submittedName>
        <fullName evidence="1">Uncharacterized protein</fullName>
    </submittedName>
</protein>
<sequence length="103" mass="11767">MTASDMLMFVNATTTATGQREFRTDARAQRLSLDFLHEYMLGNYRDLYAAALALDINDHNVALIVHRLLATSRDATDEQRATESRLITKRLRALPPQRVYDLV</sequence>
<proteinExistence type="predicted"/>
<gene>
    <name evidence="1" type="ORF">ACFQ1S_33370</name>
</gene>
<evidence type="ECO:0000313" key="2">
    <source>
        <dbReference type="Proteomes" id="UP001597045"/>
    </source>
</evidence>
<comment type="caution">
    <text evidence="1">The sequence shown here is derived from an EMBL/GenBank/DDBJ whole genome shotgun (WGS) entry which is preliminary data.</text>
</comment>
<name>A0ABW3MK95_9PSEU</name>
<dbReference type="Proteomes" id="UP001597045">
    <property type="component" value="Unassembled WGS sequence"/>
</dbReference>
<keyword evidence="2" id="KW-1185">Reference proteome</keyword>
<evidence type="ECO:0000313" key="1">
    <source>
        <dbReference type="EMBL" id="MFD1050074.1"/>
    </source>
</evidence>
<reference evidence="2" key="1">
    <citation type="journal article" date="2019" name="Int. J. Syst. Evol. Microbiol.">
        <title>The Global Catalogue of Microorganisms (GCM) 10K type strain sequencing project: providing services to taxonomists for standard genome sequencing and annotation.</title>
        <authorList>
            <consortium name="The Broad Institute Genomics Platform"/>
            <consortium name="The Broad Institute Genome Sequencing Center for Infectious Disease"/>
            <person name="Wu L."/>
            <person name="Ma J."/>
        </authorList>
    </citation>
    <scope>NUCLEOTIDE SEQUENCE [LARGE SCALE GENOMIC DNA]</scope>
    <source>
        <strain evidence="2">JCM 31486</strain>
    </source>
</reference>
<dbReference type="EMBL" id="JBHTIS010002589">
    <property type="protein sequence ID" value="MFD1050074.1"/>
    <property type="molecule type" value="Genomic_DNA"/>
</dbReference>
<feature type="non-terminal residue" evidence="1">
    <location>
        <position position="103"/>
    </location>
</feature>